<dbReference type="AlphaFoldDB" id="A0A494UNY2"/>
<keyword evidence="3" id="KW-0547">Nucleotide-binding</keyword>
<evidence type="ECO:0000313" key="6">
    <source>
        <dbReference type="EMBL" id="AYL35077.1"/>
    </source>
</evidence>
<sequence length="224" mass="23837">MRAALLTVTGVSRTFGEREALRAIDLEVAAGECVALLGPNGSGKSTLLRIACGRDRPTTGEVHFDGEPMTEDDVRVRARVAVVGDALGCYPDLTVRQHLELVAVAHRVPAERIDALLSEQRLNGHADSLPSALSSGQLQAMLLAAALLRPRDLLVLDEPEQRLDPRARGRLADVLRAEGGTGVAVLFATHQPELARVAQRVIVLEDGAVVADGSPDEVLKEPGE</sequence>
<gene>
    <name evidence="6" type="ORF">CNQ36_06325</name>
</gene>
<accession>A0A494UNY2</accession>
<dbReference type="PANTHER" id="PTHR43335">
    <property type="entry name" value="ABC TRANSPORTER, ATP-BINDING PROTEIN"/>
    <property type="match status" value="1"/>
</dbReference>
<dbReference type="SMART" id="SM00382">
    <property type="entry name" value="AAA"/>
    <property type="match status" value="1"/>
</dbReference>
<dbReference type="GO" id="GO:0005524">
    <property type="term" value="F:ATP binding"/>
    <property type="evidence" value="ECO:0007669"/>
    <property type="project" value="UniProtKB-KW"/>
</dbReference>
<evidence type="ECO:0000256" key="1">
    <source>
        <dbReference type="ARBA" id="ARBA00005417"/>
    </source>
</evidence>
<dbReference type="PROSITE" id="PS00211">
    <property type="entry name" value="ABC_TRANSPORTER_1"/>
    <property type="match status" value="1"/>
</dbReference>
<evidence type="ECO:0000256" key="2">
    <source>
        <dbReference type="ARBA" id="ARBA00022448"/>
    </source>
</evidence>
<proteinExistence type="inferred from homology"/>
<dbReference type="PANTHER" id="PTHR43335:SF3">
    <property type="entry name" value="ABC TRANSPORTER"/>
    <property type="match status" value="1"/>
</dbReference>
<keyword evidence="4 6" id="KW-0067">ATP-binding</keyword>
<dbReference type="InterPro" id="IPR003593">
    <property type="entry name" value="AAA+_ATPase"/>
</dbReference>
<dbReference type="Proteomes" id="UP000282170">
    <property type="component" value="Chromosome"/>
</dbReference>
<evidence type="ECO:0000256" key="3">
    <source>
        <dbReference type="ARBA" id="ARBA00022741"/>
    </source>
</evidence>
<reference evidence="6 7" key="1">
    <citation type="submission" date="2017-09" db="EMBL/GenBank/DDBJ databases">
        <authorList>
            <person name="Zhang H."/>
            <person name="Hu S."/>
            <person name="Xu J."/>
            <person name="He Z."/>
        </authorList>
    </citation>
    <scope>NUCLEOTIDE SEQUENCE [LARGE SCALE GENOMIC DNA]</scope>
    <source>
        <strain evidence="6 7">TXX3120</strain>
    </source>
</reference>
<dbReference type="GO" id="GO:0016887">
    <property type="term" value="F:ATP hydrolysis activity"/>
    <property type="evidence" value="ECO:0007669"/>
    <property type="project" value="InterPro"/>
</dbReference>
<keyword evidence="2" id="KW-0813">Transport</keyword>
<dbReference type="SUPFAM" id="SSF52540">
    <property type="entry name" value="P-loop containing nucleoside triphosphate hydrolases"/>
    <property type="match status" value="1"/>
</dbReference>
<dbReference type="InterPro" id="IPR017871">
    <property type="entry name" value="ABC_transporter-like_CS"/>
</dbReference>
<dbReference type="InterPro" id="IPR003439">
    <property type="entry name" value="ABC_transporter-like_ATP-bd"/>
</dbReference>
<protein>
    <submittedName>
        <fullName evidence="6">ABC transporter ATP-binding protein</fullName>
    </submittedName>
</protein>
<feature type="domain" description="ABC transporter" evidence="5">
    <location>
        <begin position="6"/>
        <end position="224"/>
    </location>
</feature>
<dbReference type="GeneID" id="93882414"/>
<dbReference type="PROSITE" id="PS50893">
    <property type="entry name" value="ABC_TRANSPORTER_2"/>
    <property type="match status" value="1"/>
</dbReference>
<organism evidence="6 7">
    <name type="scientific">Streptomyces fungicidicus</name>
    <dbReference type="NCBI Taxonomy" id="68203"/>
    <lineage>
        <taxon>Bacteria</taxon>
        <taxon>Bacillati</taxon>
        <taxon>Actinomycetota</taxon>
        <taxon>Actinomycetes</taxon>
        <taxon>Kitasatosporales</taxon>
        <taxon>Streptomycetaceae</taxon>
        <taxon>Streptomyces</taxon>
    </lineage>
</organism>
<dbReference type="EMBL" id="CP023407">
    <property type="protein sequence ID" value="AYL35077.1"/>
    <property type="molecule type" value="Genomic_DNA"/>
</dbReference>
<dbReference type="RefSeq" id="WP_004933777.1">
    <property type="nucleotide sequence ID" value="NZ_CBDRCB010000034.1"/>
</dbReference>
<evidence type="ECO:0000313" key="7">
    <source>
        <dbReference type="Proteomes" id="UP000282170"/>
    </source>
</evidence>
<dbReference type="InterPro" id="IPR027417">
    <property type="entry name" value="P-loop_NTPase"/>
</dbReference>
<evidence type="ECO:0000256" key="4">
    <source>
        <dbReference type="ARBA" id="ARBA00022840"/>
    </source>
</evidence>
<evidence type="ECO:0000259" key="5">
    <source>
        <dbReference type="PROSITE" id="PS50893"/>
    </source>
</evidence>
<dbReference type="Pfam" id="PF00005">
    <property type="entry name" value="ABC_tran"/>
    <property type="match status" value="1"/>
</dbReference>
<dbReference type="Gene3D" id="3.40.50.300">
    <property type="entry name" value="P-loop containing nucleotide triphosphate hydrolases"/>
    <property type="match status" value="1"/>
</dbReference>
<dbReference type="KEGG" id="sfug:CNQ36_06325"/>
<name>A0A494UNY2_9ACTN</name>
<keyword evidence="7" id="KW-1185">Reference proteome</keyword>
<comment type="similarity">
    <text evidence="1">Belongs to the ABC transporter superfamily.</text>
</comment>